<dbReference type="Pfam" id="PF00020">
    <property type="entry name" value="TNFR_c6"/>
    <property type="match status" value="1"/>
</dbReference>
<dbReference type="PANTHER" id="PTHR47134">
    <property type="entry name" value="TUMOR NECROSIS FACTOR RECEPTOR SUPERFAMILY MEMBER 11A"/>
    <property type="match status" value="1"/>
</dbReference>
<organism evidence="6 7">
    <name type="scientific">Ornithorhynchus anatinus</name>
    <name type="common">Duckbill platypus</name>
    <dbReference type="NCBI Taxonomy" id="9258"/>
    <lineage>
        <taxon>Eukaryota</taxon>
        <taxon>Metazoa</taxon>
        <taxon>Chordata</taxon>
        <taxon>Craniata</taxon>
        <taxon>Vertebrata</taxon>
        <taxon>Euteleostomi</taxon>
        <taxon>Mammalia</taxon>
        <taxon>Monotremata</taxon>
        <taxon>Ornithorhynchidae</taxon>
        <taxon>Ornithorhynchus</taxon>
    </lineage>
</organism>
<feature type="chain" id="PRO_5026097695" evidence="4">
    <location>
        <begin position="19"/>
        <end position="275"/>
    </location>
</feature>
<keyword evidence="3" id="KW-0472">Membrane</keyword>
<dbReference type="GO" id="GO:0050776">
    <property type="term" value="P:regulation of immune response"/>
    <property type="evidence" value="ECO:0007669"/>
    <property type="project" value="InterPro"/>
</dbReference>
<keyword evidence="1" id="KW-1015">Disulfide bond</keyword>
<dbReference type="GeneID" id="114806068"/>
<comment type="caution">
    <text evidence="1">Lacks conserved residue(s) required for the propagation of feature annotation.</text>
</comment>
<evidence type="ECO:0000256" key="3">
    <source>
        <dbReference type="SAM" id="Phobius"/>
    </source>
</evidence>
<keyword evidence="4" id="KW-0732">Signal</keyword>
<dbReference type="PANTHER" id="PTHR47134:SF1">
    <property type="entry name" value="TUMOR NECROSIS FACTOR RECEPTOR SUPERFAMILY MEMBER 11A"/>
    <property type="match status" value="1"/>
</dbReference>
<name>A0A6I8P624_ORNAN</name>
<reference evidence="6" key="1">
    <citation type="submission" date="2025-08" db="UniProtKB">
        <authorList>
            <consortium name="Ensembl"/>
        </authorList>
    </citation>
    <scope>IDENTIFICATION</scope>
    <source>
        <strain evidence="6">Glennie</strain>
    </source>
</reference>
<dbReference type="Bgee" id="ENSOANG00000042918">
    <property type="expression patterns" value="Expressed in ovary and 7 other cell types or tissues"/>
</dbReference>
<dbReference type="SUPFAM" id="SSF57586">
    <property type="entry name" value="TNF receptor-like"/>
    <property type="match status" value="3"/>
</dbReference>
<dbReference type="GO" id="GO:0048535">
    <property type="term" value="P:lymph node development"/>
    <property type="evidence" value="ECO:0000318"/>
    <property type="project" value="GO_Central"/>
</dbReference>
<dbReference type="OMA" id="WTKERHC"/>
<dbReference type="Proteomes" id="UP000002279">
    <property type="component" value="Unplaced"/>
</dbReference>
<dbReference type="RefSeq" id="XP_028904764.1">
    <property type="nucleotide sequence ID" value="XM_029048931.2"/>
</dbReference>
<dbReference type="CTD" id="958"/>
<protein>
    <submittedName>
        <fullName evidence="6">CD40 molecule</fullName>
    </submittedName>
</protein>
<dbReference type="PROSITE" id="PS00652">
    <property type="entry name" value="TNFR_NGFR_1"/>
    <property type="match status" value="1"/>
</dbReference>
<dbReference type="Ensembl" id="ENSOANT00000072516.1">
    <property type="protein sequence ID" value="ENSOANP00000047851.1"/>
    <property type="gene ID" value="ENSOANG00000042918.1"/>
</dbReference>
<feature type="signal peptide" evidence="4">
    <location>
        <begin position="1"/>
        <end position="18"/>
    </location>
</feature>
<keyword evidence="7" id="KW-1185">Reference proteome</keyword>
<feature type="disulfide bond" evidence="1">
    <location>
        <begin position="127"/>
        <end position="145"/>
    </location>
</feature>
<dbReference type="PROSITE" id="PS50050">
    <property type="entry name" value="TNFR_NGFR_2"/>
    <property type="match status" value="1"/>
</dbReference>
<dbReference type="PRINTS" id="PR01922">
    <property type="entry name" value="TNFACTORR5"/>
</dbReference>
<dbReference type="GeneTree" id="ENSGT00940000161464"/>
<dbReference type="GO" id="GO:0033209">
    <property type="term" value="P:tumor necrosis factor-mediated signaling pathway"/>
    <property type="evidence" value="ECO:0000318"/>
    <property type="project" value="GO_Central"/>
</dbReference>
<evidence type="ECO:0000256" key="1">
    <source>
        <dbReference type="PROSITE-ProRule" id="PRU00206"/>
    </source>
</evidence>
<dbReference type="AlphaFoldDB" id="A0A6I8P624"/>
<dbReference type="GO" id="GO:0005031">
    <property type="term" value="F:tumor necrosis factor receptor activity"/>
    <property type="evidence" value="ECO:0000318"/>
    <property type="project" value="GO_Central"/>
</dbReference>
<sequence length="275" mass="29355">MAPLPLRCLLWTCALVAAQGGRKTSCDEDTHYENGAFCCRLCPAGTKMAAECGEDDGPSQCRSCGEGEFQPRPNRDPHCRPHKFCNRNAGFVEVARPTEEKDTLCVCQPGMHCSGSMCETCVPHTPCSPGFGVIRAGTPDSDTECGPCERGFSNVSSASEPCRPWTSCGATGLTETSAGTDTADALCGPVYVPAGPKSRETLSVLLPVTAGVAFAVVCGLCWTASCSRRKIQKQKLKQVELEEGVVPHAGPQEVEDPFPIQETGKESHISEQERQ</sequence>
<dbReference type="GO" id="GO:0042113">
    <property type="term" value="P:B cell activation"/>
    <property type="evidence" value="ECO:0007669"/>
    <property type="project" value="InterPro"/>
</dbReference>
<evidence type="ECO:0000313" key="6">
    <source>
        <dbReference type="Ensembl" id="ENSOANP00000047851.1"/>
    </source>
</evidence>
<reference evidence="6" key="2">
    <citation type="submission" date="2025-09" db="UniProtKB">
        <authorList>
            <consortium name="Ensembl"/>
        </authorList>
    </citation>
    <scope>IDENTIFICATION</scope>
    <source>
        <strain evidence="6">Glennie</strain>
    </source>
</reference>
<feature type="repeat" description="TNFR-Cys" evidence="1">
    <location>
        <begin position="106"/>
        <end position="145"/>
    </location>
</feature>
<feature type="transmembrane region" description="Helical" evidence="3">
    <location>
        <begin position="204"/>
        <end position="225"/>
    </location>
</feature>
<dbReference type="KEGG" id="oaa:114806068"/>
<feature type="region of interest" description="Disordered" evidence="2">
    <location>
        <begin position="242"/>
        <end position="275"/>
    </location>
</feature>
<evidence type="ECO:0000259" key="5">
    <source>
        <dbReference type="PROSITE" id="PS50050"/>
    </source>
</evidence>
<dbReference type="FunCoup" id="A0A6I8P624">
    <property type="interactions" value="573"/>
</dbReference>
<dbReference type="GO" id="GO:0072674">
    <property type="term" value="P:multinuclear osteoclast differentiation"/>
    <property type="evidence" value="ECO:0000318"/>
    <property type="project" value="GO_Central"/>
</dbReference>
<dbReference type="GO" id="GO:0001503">
    <property type="term" value="P:ossification"/>
    <property type="evidence" value="ECO:0000318"/>
    <property type="project" value="GO_Central"/>
</dbReference>
<feature type="compositionally biased region" description="Basic and acidic residues" evidence="2">
    <location>
        <begin position="263"/>
        <end position="275"/>
    </location>
</feature>
<dbReference type="GO" id="GO:0009897">
    <property type="term" value="C:external side of plasma membrane"/>
    <property type="evidence" value="ECO:0000318"/>
    <property type="project" value="GO_Central"/>
</dbReference>
<accession>A0A6I8P624</accession>
<feature type="domain" description="TNFR-Cys" evidence="5">
    <location>
        <begin position="106"/>
        <end position="145"/>
    </location>
</feature>
<gene>
    <name evidence="6" type="primary">CD40</name>
</gene>
<dbReference type="SMART" id="SM00208">
    <property type="entry name" value="TNFR"/>
    <property type="match status" value="4"/>
</dbReference>
<evidence type="ECO:0000256" key="2">
    <source>
        <dbReference type="SAM" id="MobiDB-lite"/>
    </source>
</evidence>
<keyword evidence="3" id="KW-1133">Transmembrane helix</keyword>
<dbReference type="InterPro" id="IPR053075">
    <property type="entry name" value="TNFRSF11A"/>
</dbReference>
<dbReference type="GO" id="GO:0045780">
    <property type="term" value="P:positive regulation of bone resorption"/>
    <property type="evidence" value="ECO:0000318"/>
    <property type="project" value="GO_Central"/>
</dbReference>
<evidence type="ECO:0000313" key="7">
    <source>
        <dbReference type="Proteomes" id="UP000002279"/>
    </source>
</evidence>
<dbReference type="InParanoid" id="A0A6I8P624"/>
<dbReference type="Gene3D" id="2.10.50.10">
    <property type="entry name" value="Tumor Necrosis Factor Receptor, subunit A, domain 2"/>
    <property type="match status" value="2"/>
</dbReference>
<keyword evidence="3" id="KW-0812">Transmembrane</keyword>
<evidence type="ECO:0000256" key="4">
    <source>
        <dbReference type="SAM" id="SignalP"/>
    </source>
</evidence>
<dbReference type="GO" id="GO:0019955">
    <property type="term" value="F:cytokine binding"/>
    <property type="evidence" value="ECO:0000318"/>
    <property type="project" value="GO_Central"/>
</dbReference>
<dbReference type="OrthoDB" id="9932129at2759"/>
<dbReference type="InterPro" id="IPR020435">
    <property type="entry name" value="TNFR_5"/>
</dbReference>
<dbReference type="InterPro" id="IPR001368">
    <property type="entry name" value="TNFR/NGFR_Cys_rich_reg"/>
</dbReference>
<proteinExistence type="predicted"/>